<dbReference type="Gene3D" id="3.30.1150.10">
    <property type="match status" value="1"/>
</dbReference>
<evidence type="ECO:0000313" key="8">
    <source>
        <dbReference type="Proteomes" id="UP001596542"/>
    </source>
</evidence>
<evidence type="ECO:0000256" key="6">
    <source>
        <dbReference type="SAM" id="Phobius"/>
    </source>
</evidence>
<dbReference type="NCBIfam" id="TIGR01352">
    <property type="entry name" value="tonB_Cterm"/>
    <property type="match status" value="1"/>
</dbReference>
<gene>
    <name evidence="7" type="ORF">ACFQPC_02035</name>
</gene>
<evidence type="ECO:0000313" key="7">
    <source>
        <dbReference type="EMBL" id="MFC7286805.1"/>
    </source>
</evidence>
<feature type="compositionally biased region" description="Basic and acidic residues" evidence="5">
    <location>
        <begin position="69"/>
        <end position="82"/>
    </location>
</feature>
<comment type="caution">
    <text evidence="7">The sequence shown here is derived from an EMBL/GenBank/DDBJ whole genome shotgun (WGS) entry which is preliminary data.</text>
</comment>
<dbReference type="SUPFAM" id="SSF74653">
    <property type="entry name" value="TolA/TonB C-terminal domain"/>
    <property type="match status" value="1"/>
</dbReference>
<sequence length="230" mass="24543">MNRLHTSSHPTSQTADLWRRWGGYAIGGFILIVLVAVVWYLVSGTASTKREVAATPMLMLPPPPPPPPEPEKLPEPEPEKVQPEAPPEPTPNPQEAPSDSPTPAPDAGDPVTMNSDAQAGNDSFGVRAGSGGGSTGGGGGMGSYSAYIGNAVQQAFARDPRTRTLAFQEIRINLWLDPDGKATRAELVQSTGNAQIDEAVLAMVRDFRSDVRPPASQRFPARMTIRGRRP</sequence>
<feature type="transmembrane region" description="Helical" evidence="6">
    <location>
        <begin position="21"/>
        <end position="42"/>
    </location>
</feature>
<comment type="subcellular location">
    <subcellularLocation>
        <location evidence="1">Membrane</location>
        <topology evidence="1">Single-pass membrane protein</topology>
    </subcellularLocation>
</comment>
<dbReference type="Pfam" id="PF13103">
    <property type="entry name" value="TonB_2"/>
    <property type="match status" value="1"/>
</dbReference>
<keyword evidence="2 6" id="KW-0812">Transmembrane</keyword>
<keyword evidence="4 6" id="KW-0472">Membrane</keyword>
<reference evidence="8" key="1">
    <citation type="journal article" date="2019" name="Int. J. Syst. Evol. Microbiol.">
        <title>The Global Catalogue of Microorganisms (GCM) 10K type strain sequencing project: providing services to taxonomists for standard genome sequencing and annotation.</title>
        <authorList>
            <consortium name="The Broad Institute Genomics Platform"/>
            <consortium name="The Broad Institute Genome Sequencing Center for Infectious Disease"/>
            <person name="Wu L."/>
            <person name="Ma J."/>
        </authorList>
    </citation>
    <scope>NUCLEOTIDE SEQUENCE [LARGE SCALE GENOMIC DNA]</scope>
    <source>
        <strain evidence="8">KACC 12508</strain>
    </source>
</reference>
<protein>
    <submittedName>
        <fullName evidence="7">TonB family protein</fullName>
    </submittedName>
</protein>
<evidence type="ECO:0000256" key="2">
    <source>
        <dbReference type="ARBA" id="ARBA00022692"/>
    </source>
</evidence>
<proteinExistence type="predicted"/>
<feature type="compositionally biased region" description="Pro residues" evidence="5">
    <location>
        <begin position="84"/>
        <end position="104"/>
    </location>
</feature>
<keyword evidence="3 6" id="KW-1133">Transmembrane helix</keyword>
<feature type="compositionally biased region" description="Pro residues" evidence="5">
    <location>
        <begin position="59"/>
        <end position="68"/>
    </location>
</feature>
<dbReference type="RefSeq" id="WP_382269981.1">
    <property type="nucleotide sequence ID" value="NZ_JBHTBU010000001.1"/>
</dbReference>
<dbReference type="InterPro" id="IPR006260">
    <property type="entry name" value="TonB/TolA_C"/>
</dbReference>
<accession>A0ABW2I7G2</accession>
<name>A0ABW2I7G2_9BURK</name>
<evidence type="ECO:0000256" key="1">
    <source>
        <dbReference type="ARBA" id="ARBA00004167"/>
    </source>
</evidence>
<organism evidence="7 8">
    <name type="scientific">Herminiimonas glaciei</name>
    <dbReference type="NCBI Taxonomy" id="523788"/>
    <lineage>
        <taxon>Bacteria</taxon>
        <taxon>Pseudomonadati</taxon>
        <taxon>Pseudomonadota</taxon>
        <taxon>Betaproteobacteria</taxon>
        <taxon>Burkholderiales</taxon>
        <taxon>Oxalobacteraceae</taxon>
        <taxon>Herminiimonas</taxon>
    </lineage>
</organism>
<dbReference type="EMBL" id="JBHTBU010000001">
    <property type="protein sequence ID" value="MFC7286805.1"/>
    <property type="molecule type" value="Genomic_DNA"/>
</dbReference>
<feature type="region of interest" description="Disordered" evidence="5">
    <location>
        <begin position="57"/>
        <end position="135"/>
    </location>
</feature>
<dbReference type="Proteomes" id="UP001596542">
    <property type="component" value="Unassembled WGS sequence"/>
</dbReference>
<evidence type="ECO:0000256" key="5">
    <source>
        <dbReference type="SAM" id="MobiDB-lite"/>
    </source>
</evidence>
<evidence type="ECO:0000256" key="4">
    <source>
        <dbReference type="ARBA" id="ARBA00023136"/>
    </source>
</evidence>
<evidence type="ECO:0000256" key="3">
    <source>
        <dbReference type="ARBA" id="ARBA00022989"/>
    </source>
</evidence>
<keyword evidence="8" id="KW-1185">Reference proteome</keyword>
<feature type="compositionally biased region" description="Polar residues" evidence="5">
    <location>
        <begin position="112"/>
        <end position="121"/>
    </location>
</feature>